<dbReference type="InterPro" id="IPR036259">
    <property type="entry name" value="MFS_trans_sf"/>
</dbReference>
<evidence type="ECO:0000256" key="2">
    <source>
        <dbReference type="ARBA" id="ARBA00006236"/>
    </source>
</evidence>
<feature type="transmembrane region" description="Helical" evidence="8">
    <location>
        <begin position="352"/>
        <end position="374"/>
    </location>
</feature>
<dbReference type="Pfam" id="PF07690">
    <property type="entry name" value="MFS_1"/>
    <property type="match status" value="1"/>
</dbReference>
<evidence type="ECO:0000313" key="11">
    <source>
        <dbReference type="Proteomes" id="UP000503440"/>
    </source>
</evidence>
<dbReference type="Gene3D" id="1.20.1720.10">
    <property type="entry name" value="Multidrug resistance protein D"/>
    <property type="match status" value="1"/>
</dbReference>
<feature type="transmembrane region" description="Helical" evidence="8">
    <location>
        <begin position="142"/>
        <end position="164"/>
    </location>
</feature>
<reference evidence="10 11" key="1">
    <citation type="submission" date="2019-09" db="EMBL/GenBank/DDBJ databases">
        <title>Non-baumannii Acinetobacter spp. carrying blaNDM-1 isolated in China.</title>
        <authorList>
            <person name="Cui C."/>
            <person name="Chen C."/>
            <person name="Sun J."/>
            <person name="Liu Y."/>
        </authorList>
    </citation>
    <scope>NUCLEOTIDE SEQUENCE [LARGE SCALE GENOMIC DNA]</scope>
    <source>
        <strain evidence="10 11">B18</strain>
    </source>
</reference>
<dbReference type="NCBIfam" id="TIGR00710">
    <property type="entry name" value="efflux_Bcr_CflA"/>
    <property type="match status" value="1"/>
</dbReference>
<comment type="similarity">
    <text evidence="2 8">Belongs to the major facilitator superfamily. Bcr/CmlA family.</text>
</comment>
<feature type="transmembrane region" description="Helical" evidence="8">
    <location>
        <begin position="109"/>
        <end position="130"/>
    </location>
</feature>
<comment type="subcellular location">
    <subcellularLocation>
        <location evidence="8">Cell inner membrane</location>
        <topology evidence="8">Multi-pass membrane protein</topology>
    </subcellularLocation>
    <subcellularLocation>
        <location evidence="1">Cell membrane</location>
        <topology evidence="1">Multi-pass membrane protein</topology>
    </subcellularLocation>
</comment>
<keyword evidence="6 8" id="KW-1133">Transmembrane helix</keyword>
<dbReference type="Proteomes" id="UP000503440">
    <property type="component" value="Chromosome"/>
</dbReference>
<dbReference type="GO" id="GO:1990961">
    <property type="term" value="P:xenobiotic detoxification by transmembrane export across the plasma membrane"/>
    <property type="evidence" value="ECO:0007669"/>
    <property type="project" value="InterPro"/>
</dbReference>
<accession>A0A6C0Y0D1</accession>
<evidence type="ECO:0000256" key="4">
    <source>
        <dbReference type="ARBA" id="ARBA00022475"/>
    </source>
</evidence>
<sequence length="407" mass="43578">MSDSHASASPQQQYPSSWILLLALLTSLGPLSIDMYLPALPQMADDFGVSTQMVANSLPAYFLGLAIGQLIYGPLSDRIGRKTPLYFGLGLYFLASLLCVYAQDEWSLIAARVLQALGGCVGVVIARAAIRDRLDMQASAQAFSSMMIVTAIAPIIAPGLGAIVLSFFDWQAIFVCLAMMSLVCWLCVHFFFQETLPPERRLKLNFYQVLTLYLAIFKDRSFYLPMIAGCFTGGAMFCYISSSAAVLMDGYGLNQQQFSIAFGANAVGIMLASTLNKHLATRSSLMTRLKIGGTVQGTGALILVIAGLMSHAPIAVVFAGLFLAVAGIGFTGPNAMALAMSEQGARAGTASAIMGSMQFSCGLIGGLMLNVLIWDALLNMGSVMLLFILIGVSAMYIMHRERKLKTA</sequence>
<dbReference type="SUPFAM" id="SSF103473">
    <property type="entry name" value="MFS general substrate transporter"/>
    <property type="match status" value="1"/>
</dbReference>
<gene>
    <name evidence="10" type="ORF">FSC09_03915</name>
</gene>
<proteinExistence type="inferred from homology"/>
<keyword evidence="4" id="KW-1003">Cell membrane</keyword>
<keyword evidence="3 8" id="KW-0813">Transport</keyword>
<dbReference type="InterPro" id="IPR004812">
    <property type="entry name" value="Efflux_drug-R_Bcr/CmlA"/>
</dbReference>
<evidence type="ECO:0000256" key="5">
    <source>
        <dbReference type="ARBA" id="ARBA00022692"/>
    </source>
</evidence>
<dbReference type="AlphaFoldDB" id="A0A6C0Y0D1"/>
<evidence type="ECO:0000256" key="3">
    <source>
        <dbReference type="ARBA" id="ARBA00022448"/>
    </source>
</evidence>
<dbReference type="GO" id="GO:0042910">
    <property type="term" value="F:xenobiotic transmembrane transporter activity"/>
    <property type="evidence" value="ECO:0007669"/>
    <property type="project" value="InterPro"/>
</dbReference>
<evidence type="ECO:0000256" key="7">
    <source>
        <dbReference type="ARBA" id="ARBA00023136"/>
    </source>
</evidence>
<dbReference type="RefSeq" id="WP_163145558.1">
    <property type="nucleotide sequence ID" value="NZ_CP044455.1"/>
</dbReference>
<comment type="caution">
    <text evidence="8">Lacks conserved residue(s) required for the propagation of feature annotation.</text>
</comment>
<dbReference type="InterPro" id="IPR020846">
    <property type="entry name" value="MFS_dom"/>
</dbReference>
<feature type="transmembrane region" description="Helical" evidence="8">
    <location>
        <begin position="222"/>
        <end position="246"/>
    </location>
</feature>
<feature type="transmembrane region" description="Helical" evidence="8">
    <location>
        <begin position="315"/>
        <end position="340"/>
    </location>
</feature>
<feature type="transmembrane region" description="Helical" evidence="8">
    <location>
        <begin position="14"/>
        <end position="33"/>
    </location>
</feature>
<feature type="transmembrane region" description="Helical" evidence="8">
    <location>
        <begin position="170"/>
        <end position="192"/>
    </location>
</feature>
<protein>
    <recommendedName>
        <fullName evidence="8">Bcr/CflA family efflux transporter</fullName>
    </recommendedName>
</protein>
<evidence type="ECO:0000256" key="8">
    <source>
        <dbReference type="RuleBase" id="RU365088"/>
    </source>
</evidence>
<evidence type="ECO:0000313" key="10">
    <source>
        <dbReference type="EMBL" id="QIC69606.1"/>
    </source>
</evidence>
<feature type="transmembrane region" description="Helical" evidence="8">
    <location>
        <begin position="84"/>
        <end position="103"/>
    </location>
</feature>
<dbReference type="FunFam" id="1.20.1720.10:FF:000005">
    <property type="entry name" value="Bcr/CflA family efflux transporter"/>
    <property type="match status" value="1"/>
</dbReference>
<dbReference type="PANTHER" id="PTHR23502">
    <property type="entry name" value="MAJOR FACILITATOR SUPERFAMILY"/>
    <property type="match status" value="1"/>
</dbReference>
<dbReference type="EMBL" id="CP044455">
    <property type="protein sequence ID" value="QIC69606.1"/>
    <property type="molecule type" value="Genomic_DNA"/>
</dbReference>
<dbReference type="PROSITE" id="PS50850">
    <property type="entry name" value="MFS"/>
    <property type="match status" value="1"/>
</dbReference>
<feature type="domain" description="Major facilitator superfamily (MFS) profile" evidence="9">
    <location>
        <begin position="18"/>
        <end position="403"/>
    </location>
</feature>
<dbReference type="PANTHER" id="PTHR23502:SF132">
    <property type="entry name" value="POLYAMINE TRANSPORTER 2-RELATED"/>
    <property type="match status" value="1"/>
</dbReference>
<feature type="transmembrane region" description="Helical" evidence="8">
    <location>
        <begin position="380"/>
        <end position="398"/>
    </location>
</feature>
<evidence type="ECO:0000259" key="9">
    <source>
        <dbReference type="PROSITE" id="PS50850"/>
    </source>
</evidence>
<feature type="transmembrane region" description="Helical" evidence="8">
    <location>
        <begin position="258"/>
        <end position="279"/>
    </location>
</feature>
<dbReference type="CDD" id="cd17320">
    <property type="entry name" value="MFS_MdfA_MDR_like"/>
    <property type="match status" value="1"/>
</dbReference>
<keyword evidence="5 8" id="KW-0812">Transmembrane</keyword>
<feature type="transmembrane region" description="Helical" evidence="8">
    <location>
        <begin position="53"/>
        <end position="72"/>
    </location>
</feature>
<organism evidence="10 11">
    <name type="scientific">Acinetobacter indicus</name>
    <dbReference type="NCBI Taxonomy" id="756892"/>
    <lineage>
        <taxon>Bacteria</taxon>
        <taxon>Pseudomonadati</taxon>
        <taxon>Pseudomonadota</taxon>
        <taxon>Gammaproteobacteria</taxon>
        <taxon>Moraxellales</taxon>
        <taxon>Moraxellaceae</taxon>
        <taxon>Acinetobacter</taxon>
    </lineage>
</organism>
<evidence type="ECO:0000256" key="6">
    <source>
        <dbReference type="ARBA" id="ARBA00022989"/>
    </source>
</evidence>
<keyword evidence="7 8" id="KW-0472">Membrane</keyword>
<evidence type="ECO:0000256" key="1">
    <source>
        <dbReference type="ARBA" id="ARBA00004651"/>
    </source>
</evidence>
<dbReference type="GO" id="GO:0005886">
    <property type="term" value="C:plasma membrane"/>
    <property type="evidence" value="ECO:0007669"/>
    <property type="project" value="UniProtKB-SubCell"/>
</dbReference>
<dbReference type="InterPro" id="IPR011701">
    <property type="entry name" value="MFS"/>
</dbReference>
<name>A0A6C0Y0D1_9GAMM</name>
<keyword evidence="8" id="KW-0997">Cell inner membrane</keyword>